<dbReference type="HOGENOM" id="CLU_020473_5_1_9"/>
<dbReference type="InterPro" id="IPR010559">
    <property type="entry name" value="Sig_transdc_His_kin_internal"/>
</dbReference>
<evidence type="ECO:0000256" key="3">
    <source>
        <dbReference type="ARBA" id="ARBA00022679"/>
    </source>
</evidence>
<accession>A0A0E2H4P8</accession>
<dbReference type="GO" id="GO:0016020">
    <property type="term" value="C:membrane"/>
    <property type="evidence" value="ECO:0007669"/>
    <property type="project" value="UniProtKB-SubCell"/>
</dbReference>
<dbReference type="Gene3D" id="6.10.340.10">
    <property type="match status" value="1"/>
</dbReference>
<evidence type="ECO:0000256" key="4">
    <source>
        <dbReference type="SAM" id="Phobius"/>
    </source>
</evidence>
<dbReference type="PATRIC" id="fig|999408.3.peg.4683"/>
<dbReference type="InterPro" id="IPR050640">
    <property type="entry name" value="Bact_2-comp_sensor_kinase"/>
</dbReference>
<dbReference type="PANTHER" id="PTHR34220">
    <property type="entry name" value="SENSOR HISTIDINE KINASE YPDA"/>
    <property type="match status" value="1"/>
</dbReference>
<gene>
    <name evidence="6" type="ORF">HMPREF1090_04363</name>
</gene>
<dbReference type="GeneID" id="57963941"/>
<comment type="subcellular location">
    <subcellularLocation>
        <location evidence="1">Membrane</location>
    </subcellularLocation>
</comment>
<keyword evidence="4" id="KW-1133">Transmembrane helix</keyword>
<proteinExistence type="predicted"/>
<dbReference type="RefSeq" id="WP_002594126.1">
    <property type="nucleotide sequence ID" value="NZ_KB850984.1"/>
</dbReference>
<reference evidence="6 7" key="1">
    <citation type="submission" date="2013-01" db="EMBL/GenBank/DDBJ databases">
        <title>The Genome Sequence of Clostridium clostridioforme 90A8.</title>
        <authorList>
            <consortium name="The Broad Institute Genome Sequencing Platform"/>
            <person name="Earl A."/>
            <person name="Ward D."/>
            <person name="Feldgarden M."/>
            <person name="Gevers D."/>
            <person name="Courvalin P."/>
            <person name="Lambert T."/>
            <person name="Walker B."/>
            <person name="Young S.K."/>
            <person name="Zeng Q."/>
            <person name="Gargeya S."/>
            <person name="Fitzgerald M."/>
            <person name="Haas B."/>
            <person name="Abouelleil A."/>
            <person name="Alvarado L."/>
            <person name="Arachchi H.M."/>
            <person name="Berlin A.M."/>
            <person name="Chapman S.B."/>
            <person name="Dewar J."/>
            <person name="Goldberg J."/>
            <person name="Griggs A."/>
            <person name="Gujja S."/>
            <person name="Hansen M."/>
            <person name="Howarth C."/>
            <person name="Imamovic A."/>
            <person name="Larimer J."/>
            <person name="McCowan C."/>
            <person name="Murphy C."/>
            <person name="Neiman D."/>
            <person name="Pearson M."/>
            <person name="Priest M."/>
            <person name="Roberts A."/>
            <person name="Saif S."/>
            <person name="Shea T."/>
            <person name="Sisk P."/>
            <person name="Sykes S."/>
            <person name="Wortman J."/>
            <person name="Nusbaum C."/>
            <person name="Birren B."/>
        </authorList>
    </citation>
    <scope>NUCLEOTIDE SEQUENCE [LARGE SCALE GENOMIC DNA]</scope>
    <source>
        <strain evidence="6 7">90A8</strain>
    </source>
</reference>
<keyword evidence="4" id="KW-0472">Membrane</keyword>
<dbReference type="PROSITE" id="PS50885">
    <property type="entry name" value="HAMP"/>
    <property type="match status" value="1"/>
</dbReference>
<dbReference type="InterPro" id="IPR003660">
    <property type="entry name" value="HAMP_dom"/>
</dbReference>
<dbReference type="GO" id="GO:0000155">
    <property type="term" value="F:phosphorelay sensor kinase activity"/>
    <property type="evidence" value="ECO:0007669"/>
    <property type="project" value="InterPro"/>
</dbReference>
<evidence type="ECO:0000256" key="2">
    <source>
        <dbReference type="ARBA" id="ARBA00022553"/>
    </source>
</evidence>
<dbReference type="PANTHER" id="PTHR34220:SF7">
    <property type="entry name" value="SENSOR HISTIDINE KINASE YPDA"/>
    <property type="match status" value="1"/>
</dbReference>
<sequence>MKSIRKEMTRNHLILLLVAFIFIASNALVNVDSSRRYNGLLQDYQQVNGLLAVNNRRQTYFKLYSKSHDEGTLKQYYDECRLFDSQLRGLDDKMQNDRKCKMMYRIVGQVAEYRREMAESYIRPDGDYYPSLMADLDEVDLEIERCLNQLMSQYLEYLNTAFASHSRTLGLTNSILIVFFMAASLFGMVLNHQMSTSILNSIKRLTDAAREIMNNNLEAADIEETPYAELNQVSATFDQMKRQIRTMITELHETHQMKERLAEAKIRELQMQMNPHFLFNTLSLVIRSIQLGERDTSIQLVKAISRILRSSIEINTVSIPLDEEIELLQSYLYIQKLHLKGRVTFCLDVRKSFMGEDVMIPPLTIQPLVENSIQHGLKDRVSGGKVDILITEKPDYIEAVVADNGVGFPKNPDQPSLRETPIPKTSIGLKNVEERLRLFYRKEDVLQIERTEGITKITLKLYKSDRH</sequence>
<dbReference type="Proteomes" id="UP000013085">
    <property type="component" value="Unassembled WGS sequence"/>
</dbReference>
<evidence type="ECO:0000313" key="6">
    <source>
        <dbReference type="EMBL" id="ENZ09537.1"/>
    </source>
</evidence>
<evidence type="ECO:0000313" key="7">
    <source>
        <dbReference type="Proteomes" id="UP000013085"/>
    </source>
</evidence>
<dbReference type="Gene3D" id="3.30.565.10">
    <property type="entry name" value="Histidine kinase-like ATPase, C-terminal domain"/>
    <property type="match status" value="1"/>
</dbReference>
<comment type="caution">
    <text evidence="6">The sequence shown here is derived from an EMBL/GenBank/DDBJ whole genome shotgun (WGS) entry which is preliminary data.</text>
</comment>
<evidence type="ECO:0000256" key="1">
    <source>
        <dbReference type="ARBA" id="ARBA00004370"/>
    </source>
</evidence>
<evidence type="ECO:0000259" key="5">
    <source>
        <dbReference type="PROSITE" id="PS50885"/>
    </source>
</evidence>
<keyword evidence="4" id="KW-0812">Transmembrane</keyword>
<name>A0A0E2H4P8_9FIRM</name>
<dbReference type="InterPro" id="IPR036890">
    <property type="entry name" value="HATPase_C_sf"/>
</dbReference>
<keyword evidence="2" id="KW-0597">Phosphoprotein</keyword>
<keyword evidence="3" id="KW-0808">Transferase</keyword>
<feature type="domain" description="HAMP" evidence="5">
    <location>
        <begin position="196"/>
        <end position="249"/>
    </location>
</feature>
<feature type="transmembrane region" description="Helical" evidence="4">
    <location>
        <begin position="169"/>
        <end position="190"/>
    </location>
</feature>
<organism evidence="6 7">
    <name type="scientific">[Clostridium] clostridioforme 90A8</name>
    <dbReference type="NCBI Taxonomy" id="999408"/>
    <lineage>
        <taxon>Bacteria</taxon>
        <taxon>Bacillati</taxon>
        <taxon>Bacillota</taxon>
        <taxon>Clostridia</taxon>
        <taxon>Lachnospirales</taxon>
        <taxon>Lachnospiraceae</taxon>
        <taxon>Enterocloster</taxon>
    </lineage>
</organism>
<dbReference type="Pfam" id="PF06580">
    <property type="entry name" value="His_kinase"/>
    <property type="match status" value="1"/>
</dbReference>
<protein>
    <recommendedName>
        <fullName evidence="5">HAMP domain-containing protein</fullName>
    </recommendedName>
</protein>
<dbReference type="EMBL" id="AGYR01000050">
    <property type="protein sequence ID" value="ENZ09537.1"/>
    <property type="molecule type" value="Genomic_DNA"/>
</dbReference>
<dbReference type="AlphaFoldDB" id="A0A0E2H4P8"/>
<dbReference type="SUPFAM" id="SSF55874">
    <property type="entry name" value="ATPase domain of HSP90 chaperone/DNA topoisomerase II/histidine kinase"/>
    <property type="match status" value="1"/>
</dbReference>